<feature type="domain" description="TniQ" evidence="2">
    <location>
        <begin position="4"/>
        <end position="159"/>
    </location>
</feature>
<dbReference type="KEGG" id="cuh:BJN34_01550"/>
<sequence>MYILPVPLLGESAPGYVMRSALVSGLPSLKAASQHFFGRTALQPPLILPGNLALFAQRTCGVTGSLDMVFKQRTVLPALVPFLSTEARERIDAHLMGTSGMRSPYAFLGLATAAGAPKHAHLFCPQCVREGMDSHGWSYWRREHQIPFLLMCPHHGEPLTSGCGVCRYSEPGARHLALPPVDKCWCGSALRPIAQLRTDDLRLPHQRYARLSYELLQGALSDIGTTETIGAAYQHRAVELGFVRNGRVDRQQFYEAFEEHHGMQFLDFHRSSHDTPASWCSNAMAKGVVPPSMVRNTMLIDFLFGTVKALTDTVDSLASTPASGEGRAGPKRSASREINTERLEFCKREVLRFRKRHPRFTRKAILQALGRTAMDLREDAREWYEDNMPASVRPQGRPPRYREQSLRGQAAELMSHILERHRAEMNTSLRPRRITVRLLLSGHSLRTRIKEIRATVPAVDTLIDRLLEDKQTFQHRVVRWFLDHPQRIPIGVDKTDFISRSVGLPASTVARIAAGVRFRRVHEIQ</sequence>
<organism evidence="3 4">
    <name type="scientific">Cupriavidus necator</name>
    <name type="common">Alcaligenes eutrophus</name>
    <name type="synonym">Ralstonia eutropha</name>
    <dbReference type="NCBI Taxonomy" id="106590"/>
    <lineage>
        <taxon>Bacteria</taxon>
        <taxon>Pseudomonadati</taxon>
        <taxon>Pseudomonadota</taxon>
        <taxon>Betaproteobacteria</taxon>
        <taxon>Burkholderiales</taxon>
        <taxon>Burkholderiaceae</taxon>
        <taxon>Cupriavidus</taxon>
    </lineage>
</organism>
<evidence type="ECO:0000259" key="2">
    <source>
        <dbReference type="Pfam" id="PF06527"/>
    </source>
</evidence>
<evidence type="ECO:0000256" key="1">
    <source>
        <dbReference type="SAM" id="MobiDB-lite"/>
    </source>
</evidence>
<reference evidence="4" key="1">
    <citation type="submission" date="2017-02" db="EMBL/GenBank/DDBJ databases">
        <title>Complete genome sequence of Cupriavidus necator strain NH9, a 3-chlorobenzoate degrader.</title>
        <authorList>
            <person name="Moriuchi R."/>
            <person name="Dohra H."/>
            <person name="Ogawa N."/>
        </authorList>
    </citation>
    <scope>NUCLEOTIDE SEQUENCE [LARGE SCALE GENOMIC DNA]</scope>
    <source>
        <strain evidence="4">NH9</strain>
    </source>
</reference>
<evidence type="ECO:0000313" key="4">
    <source>
        <dbReference type="Proteomes" id="UP000189627"/>
    </source>
</evidence>
<accession>A0A1U9UK75</accession>
<feature type="region of interest" description="Disordered" evidence="1">
    <location>
        <begin position="317"/>
        <end position="336"/>
    </location>
</feature>
<dbReference type="Pfam" id="PF06527">
    <property type="entry name" value="TniQ"/>
    <property type="match status" value="1"/>
</dbReference>
<proteinExistence type="predicted"/>
<evidence type="ECO:0000313" key="3">
    <source>
        <dbReference type="EMBL" id="AQV92575.1"/>
    </source>
</evidence>
<dbReference type="InterPro" id="IPR009492">
    <property type="entry name" value="TniQ"/>
</dbReference>
<dbReference type="AlphaFoldDB" id="A0A1U9UK75"/>
<protein>
    <recommendedName>
        <fullName evidence="2">TniQ domain-containing protein</fullName>
    </recommendedName>
</protein>
<gene>
    <name evidence="3" type="ORF">BJN34_01550</name>
</gene>
<dbReference type="EMBL" id="CP017757">
    <property type="protein sequence ID" value="AQV92575.1"/>
    <property type="molecule type" value="Genomic_DNA"/>
</dbReference>
<dbReference type="Proteomes" id="UP000189627">
    <property type="component" value="Chromosome 1"/>
</dbReference>
<name>A0A1U9UK75_CUPNE</name>
<dbReference type="OrthoDB" id="470139at2"/>